<dbReference type="EMBL" id="SMUV01000064">
    <property type="protein sequence ID" value="TDK48089.1"/>
    <property type="molecule type" value="Genomic_DNA"/>
</dbReference>
<protein>
    <submittedName>
        <fullName evidence="5">TRAP transporter substrate-binding protein</fullName>
    </submittedName>
</protein>
<dbReference type="PANTHER" id="PTHR33376:SF15">
    <property type="entry name" value="BLL6794 PROTEIN"/>
    <property type="match status" value="1"/>
</dbReference>
<sequence>MTRKPNLLASAALSAIMALTGTVAAEAKTKLKVSHYLPAVHGIHTDFIVPWTEQITACTGGEVEFEIFPAGSQLGNVARQQEQVMAGVVDIAHGLHGIPRGRFPRTSLIDMPFLTDDAGAASYALWSLYPEYLSEEYRGLKVLALHAHNGGLLHTGKKKVETIEDMDGLRIRTPSPAVSEMLSFLGADPQGLPPGEVYESLQRGVIDGTVFPWDPVKSFGLNEVLNYHLDLGAYTVSFFYVMNQRSYDRLSDTAQACIDKYSGADLVAKFGDWWDQWDAPARQEAIDAGHEIITLSDEQRTRWEETLQPMMAAYLQSVEDAGVDNAEDIYKAMQDKIREYEAAHQE</sequence>
<evidence type="ECO:0000313" key="5">
    <source>
        <dbReference type="EMBL" id="TDK48089.1"/>
    </source>
</evidence>
<evidence type="ECO:0000256" key="4">
    <source>
        <dbReference type="SAM" id="SignalP"/>
    </source>
</evidence>
<dbReference type="GO" id="GO:0055085">
    <property type="term" value="P:transmembrane transport"/>
    <property type="evidence" value="ECO:0007669"/>
    <property type="project" value="InterPro"/>
</dbReference>
<reference evidence="5 6" key="1">
    <citation type="submission" date="2019-03" db="EMBL/GenBank/DDBJ databases">
        <title>Ruegeria lutea sp. nov., a novel strain, isolated from marine sediment, the Masan Bay, South Korea.</title>
        <authorList>
            <person name="Kim J."/>
            <person name="Kim D.-Y."/>
            <person name="Lee S.-S."/>
        </authorList>
    </citation>
    <scope>NUCLEOTIDE SEQUENCE [LARGE SCALE GENOMIC DNA]</scope>
    <source>
        <strain evidence="5 6">318-1</strain>
    </source>
</reference>
<evidence type="ECO:0000313" key="6">
    <source>
        <dbReference type="Proteomes" id="UP000295301"/>
    </source>
</evidence>
<evidence type="ECO:0000256" key="1">
    <source>
        <dbReference type="ARBA" id="ARBA00004418"/>
    </source>
</evidence>
<comment type="subcellular location">
    <subcellularLocation>
        <location evidence="1">Periplasm</location>
    </subcellularLocation>
</comment>
<dbReference type="OrthoDB" id="7822595at2"/>
<accession>A0A4R5V7T4</accession>
<dbReference type="PANTHER" id="PTHR33376">
    <property type="match status" value="1"/>
</dbReference>
<dbReference type="NCBIfam" id="NF037995">
    <property type="entry name" value="TRAP_S1"/>
    <property type="match status" value="1"/>
</dbReference>
<keyword evidence="3" id="KW-0574">Periplasm</keyword>
<evidence type="ECO:0000256" key="3">
    <source>
        <dbReference type="ARBA" id="ARBA00022764"/>
    </source>
</evidence>
<dbReference type="RefSeq" id="WP_133359714.1">
    <property type="nucleotide sequence ID" value="NZ_SMUV01000064.1"/>
</dbReference>
<feature type="chain" id="PRO_5020909990" evidence="4">
    <location>
        <begin position="26"/>
        <end position="346"/>
    </location>
</feature>
<dbReference type="InterPro" id="IPR018389">
    <property type="entry name" value="DctP_fam"/>
</dbReference>
<proteinExistence type="predicted"/>
<dbReference type="CDD" id="cd13665">
    <property type="entry name" value="PBP2_TRAP_Dctp3_4"/>
    <property type="match status" value="1"/>
</dbReference>
<feature type="signal peptide" evidence="4">
    <location>
        <begin position="1"/>
        <end position="25"/>
    </location>
</feature>
<keyword evidence="6" id="KW-1185">Reference proteome</keyword>
<dbReference type="InterPro" id="IPR038404">
    <property type="entry name" value="TRAP_DctP_sf"/>
</dbReference>
<dbReference type="AlphaFoldDB" id="A0A4R5V7T4"/>
<dbReference type="Gene3D" id="3.40.190.170">
    <property type="entry name" value="Bacterial extracellular solute-binding protein, family 7"/>
    <property type="match status" value="1"/>
</dbReference>
<organism evidence="5 6">
    <name type="scientific">Antarcticimicrobium luteum</name>
    <dbReference type="NCBI Taxonomy" id="2547397"/>
    <lineage>
        <taxon>Bacteria</taxon>
        <taxon>Pseudomonadati</taxon>
        <taxon>Pseudomonadota</taxon>
        <taxon>Alphaproteobacteria</taxon>
        <taxon>Rhodobacterales</taxon>
        <taxon>Paracoccaceae</taxon>
        <taxon>Antarcticimicrobium</taxon>
    </lineage>
</organism>
<gene>
    <name evidence="5" type="ORF">E1832_10540</name>
</gene>
<dbReference type="Proteomes" id="UP000295301">
    <property type="component" value="Unassembled WGS sequence"/>
</dbReference>
<keyword evidence="2 4" id="KW-0732">Signal</keyword>
<evidence type="ECO:0000256" key="2">
    <source>
        <dbReference type="ARBA" id="ARBA00022729"/>
    </source>
</evidence>
<comment type="caution">
    <text evidence="5">The sequence shown here is derived from an EMBL/GenBank/DDBJ whole genome shotgun (WGS) entry which is preliminary data.</text>
</comment>
<dbReference type="GO" id="GO:0042597">
    <property type="term" value="C:periplasmic space"/>
    <property type="evidence" value="ECO:0007669"/>
    <property type="project" value="UniProtKB-SubCell"/>
</dbReference>
<dbReference type="Pfam" id="PF03480">
    <property type="entry name" value="DctP"/>
    <property type="match status" value="1"/>
</dbReference>
<name>A0A4R5V7T4_9RHOB</name>